<dbReference type="Proteomes" id="UP001215598">
    <property type="component" value="Unassembled WGS sequence"/>
</dbReference>
<evidence type="ECO:0000313" key="3">
    <source>
        <dbReference type="Proteomes" id="UP001215598"/>
    </source>
</evidence>
<name>A0AAD7DXG5_9AGAR</name>
<reference evidence="2" key="1">
    <citation type="submission" date="2023-03" db="EMBL/GenBank/DDBJ databases">
        <title>Massive genome expansion in bonnet fungi (Mycena s.s.) driven by repeated elements and novel gene families across ecological guilds.</title>
        <authorList>
            <consortium name="Lawrence Berkeley National Laboratory"/>
            <person name="Harder C.B."/>
            <person name="Miyauchi S."/>
            <person name="Viragh M."/>
            <person name="Kuo A."/>
            <person name="Thoen E."/>
            <person name="Andreopoulos B."/>
            <person name="Lu D."/>
            <person name="Skrede I."/>
            <person name="Drula E."/>
            <person name="Henrissat B."/>
            <person name="Morin E."/>
            <person name="Kohler A."/>
            <person name="Barry K."/>
            <person name="LaButti K."/>
            <person name="Morin E."/>
            <person name="Salamov A."/>
            <person name="Lipzen A."/>
            <person name="Mereny Z."/>
            <person name="Hegedus B."/>
            <person name="Baldrian P."/>
            <person name="Stursova M."/>
            <person name="Weitz H."/>
            <person name="Taylor A."/>
            <person name="Grigoriev I.V."/>
            <person name="Nagy L.G."/>
            <person name="Martin F."/>
            <person name="Kauserud H."/>
        </authorList>
    </citation>
    <scope>NUCLEOTIDE SEQUENCE</scope>
    <source>
        <strain evidence="2">CBHHK182m</strain>
    </source>
</reference>
<accession>A0AAD7DXG5</accession>
<comment type="caution">
    <text evidence="2">The sequence shown here is derived from an EMBL/GenBank/DDBJ whole genome shotgun (WGS) entry which is preliminary data.</text>
</comment>
<evidence type="ECO:0000313" key="2">
    <source>
        <dbReference type="EMBL" id="KAJ7702094.1"/>
    </source>
</evidence>
<gene>
    <name evidence="2" type="ORF">B0H16DRAFT_1640064</name>
</gene>
<organism evidence="2 3">
    <name type="scientific">Mycena metata</name>
    <dbReference type="NCBI Taxonomy" id="1033252"/>
    <lineage>
        <taxon>Eukaryota</taxon>
        <taxon>Fungi</taxon>
        <taxon>Dikarya</taxon>
        <taxon>Basidiomycota</taxon>
        <taxon>Agaricomycotina</taxon>
        <taxon>Agaricomycetes</taxon>
        <taxon>Agaricomycetidae</taxon>
        <taxon>Agaricales</taxon>
        <taxon>Marasmiineae</taxon>
        <taxon>Mycenaceae</taxon>
        <taxon>Mycena</taxon>
    </lineage>
</organism>
<protein>
    <submittedName>
        <fullName evidence="2">Uncharacterized protein</fullName>
    </submittedName>
</protein>
<sequence length="50" mass="5266">MRLSTLFFSLAALFVAVSATPGFSVNNRGELVSRQDCCEDPPGCGCPDVS</sequence>
<evidence type="ECO:0000256" key="1">
    <source>
        <dbReference type="SAM" id="SignalP"/>
    </source>
</evidence>
<keyword evidence="3" id="KW-1185">Reference proteome</keyword>
<feature type="signal peptide" evidence="1">
    <location>
        <begin position="1"/>
        <end position="19"/>
    </location>
</feature>
<dbReference type="EMBL" id="JARKIB010000519">
    <property type="protein sequence ID" value="KAJ7702094.1"/>
    <property type="molecule type" value="Genomic_DNA"/>
</dbReference>
<feature type="chain" id="PRO_5042019738" evidence="1">
    <location>
        <begin position="20"/>
        <end position="50"/>
    </location>
</feature>
<dbReference type="AlphaFoldDB" id="A0AAD7DXG5"/>
<keyword evidence="1" id="KW-0732">Signal</keyword>
<proteinExistence type="predicted"/>